<dbReference type="Pfam" id="PF13767">
    <property type="entry name" value="DUF4168"/>
    <property type="match status" value="1"/>
</dbReference>
<sequence>MSLSLAALMAASMTAGAQSDGGTDFSDDQIDQFVEAQNEVMEIRNEYVQRIESTEDREEAMALEQEGNEMMVEAVEDTGLNVDTYSSIAQAASENPELAERIQSMMD</sequence>
<proteinExistence type="predicted"/>
<gene>
    <name evidence="3" type="ORF">SPICUR_05760</name>
</gene>
<dbReference type="InterPro" id="IPR025433">
    <property type="entry name" value="DUF4168"/>
</dbReference>
<dbReference type="KEGG" id="spiu:SPICUR_05760"/>
<name>U5T3Y5_9GAMM</name>
<organism evidence="3 4">
    <name type="scientific">Spiribacter curvatus</name>
    <dbReference type="NCBI Taxonomy" id="1335757"/>
    <lineage>
        <taxon>Bacteria</taxon>
        <taxon>Pseudomonadati</taxon>
        <taxon>Pseudomonadota</taxon>
        <taxon>Gammaproteobacteria</taxon>
        <taxon>Chromatiales</taxon>
        <taxon>Ectothiorhodospiraceae</taxon>
        <taxon>Spiribacter</taxon>
    </lineage>
</organism>
<reference evidence="3 4" key="1">
    <citation type="journal article" date="2013" name="BMC Genomics">
        <title>Genomes of "Spiribacter", a streamlined, successful halophilic bacterium.</title>
        <authorList>
            <person name="Lopez-Perez M."/>
            <person name="Ghai R."/>
            <person name="Leon M.J."/>
            <person name="Rodriguez-Olmos A."/>
            <person name="Copa-Patino J.L."/>
            <person name="Soliveri J."/>
            <person name="Sanchez-Porro C."/>
            <person name="Ventosa A."/>
            <person name="Rodriguez-Valera F."/>
        </authorList>
    </citation>
    <scope>NUCLEOTIDE SEQUENCE [LARGE SCALE GENOMIC DNA]</scope>
    <source>
        <strain evidence="3 4">UAH-SP71</strain>
    </source>
</reference>
<accession>U5T3Y5</accession>
<dbReference type="HOGENOM" id="CLU_145906_1_1_6"/>
<evidence type="ECO:0000313" key="3">
    <source>
        <dbReference type="EMBL" id="AGY92125.1"/>
    </source>
</evidence>
<evidence type="ECO:0000256" key="1">
    <source>
        <dbReference type="SAM" id="SignalP"/>
    </source>
</evidence>
<dbReference type="Proteomes" id="UP000017640">
    <property type="component" value="Chromosome"/>
</dbReference>
<protein>
    <recommendedName>
        <fullName evidence="2">DUF4168 domain-containing protein</fullName>
    </recommendedName>
</protein>
<dbReference type="EMBL" id="CP005990">
    <property type="protein sequence ID" value="AGY92125.1"/>
    <property type="molecule type" value="Genomic_DNA"/>
</dbReference>
<feature type="chain" id="PRO_5004664443" description="DUF4168 domain-containing protein" evidence="1">
    <location>
        <begin position="18"/>
        <end position="107"/>
    </location>
</feature>
<dbReference type="eggNOG" id="ENOG50339XK">
    <property type="taxonomic scope" value="Bacteria"/>
</dbReference>
<feature type="domain" description="DUF4168" evidence="2">
    <location>
        <begin position="26"/>
        <end position="102"/>
    </location>
</feature>
<dbReference type="AlphaFoldDB" id="U5T3Y5"/>
<evidence type="ECO:0000259" key="2">
    <source>
        <dbReference type="Pfam" id="PF13767"/>
    </source>
</evidence>
<keyword evidence="1" id="KW-0732">Signal</keyword>
<feature type="signal peptide" evidence="1">
    <location>
        <begin position="1"/>
        <end position="17"/>
    </location>
</feature>
<keyword evidence="4" id="KW-1185">Reference proteome</keyword>
<evidence type="ECO:0000313" key="4">
    <source>
        <dbReference type="Proteomes" id="UP000017640"/>
    </source>
</evidence>
<dbReference type="STRING" id="1335757.SPICUR_05760"/>